<evidence type="ECO:0000313" key="1">
    <source>
        <dbReference type="EMBL" id="BBZ17868.1"/>
    </source>
</evidence>
<dbReference type="AlphaFoldDB" id="A0A7I7WPM9"/>
<dbReference type="Gene3D" id="3.10.180.10">
    <property type="entry name" value="2,3-Dihydroxybiphenyl 1,2-Dioxygenase, domain 1"/>
    <property type="match status" value="1"/>
</dbReference>
<protein>
    <submittedName>
        <fullName evidence="1">Glyoxalase</fullName>
    </submittedName>
</protein>
<gene>
    <name evidence="1" type="ORF">MGAD_22030</name>
</gene>
<proteinExistence type="predicted"/>
<dbReference type="InterPro" id="IPR029068">
    <property type="entry name" value="Glyas_Bleomycin-R_OHBP_Dase"/>
</dbReference>
<accession>A0A7I7WPM9</accession>
<dbReference type="EMBL" id="AP022608">
    <property type="protein sequence ID" value="BBZ17868.1"/>
    <property type="molecule type" value="Genomic_DNA"/>
</dbReference>
<dbReference type="SUPFAM" id="SSF54593">
    <property type="entry name" value="Glyoxalase/Bleomycin resistance protein/Dihydroxybiphenyl dioxygenase"/>
    <property type="match status" value="1"/>
</dbReference>
<reference evidence="1 2" key="1">
    <citation type="journal article" date="2019" name="Emerg. Microbes Infect.">
        <title>Comprehensive subspecies identification of 175 nontuberculous mycobacteria species based on 7547 genomic profiles.</title>
        <authorList>
            <person name="Matsumoto Y."/>
            <person name="Kinjo T."/>
            <person name="Motooka D."/>
            <person name="Nabeya D."/>
            <person name="Jung N."/>
            <person name="Uechi K."/>
            <person name="Horii T."/>
            <person name="Iida T."/>
            <person name="Fujita J."/>
            <person name="Nakamura S."/>
        </authorList>
    </citation>
    <scope>NUCLEOTIDE SEQUENCE [LARGE SCALE GENOMIC DNA]</scope>
    <source>
        <strain evidence="1 2">JCM 12688</strain>
    </source>
</reference>
<dbReference type="RefSeq" id="WP_163686527.1">
    <property type="nucleotide sequence ID" value="NZ_AP022608.1"/>
</dbReference>
<name>A0A7I7WPM9_MYCGU</name>
<sequence length="207" mass="23130">MNADAGTPPAHRLFEQAWPDGDFRFFQLGHVVDDVLAAASRWARAFGIGPFHVLPVVEQQATYEDEMRSLQIQVAVAQAGPIQIELIQQHCSTPSIFREWSNNGASAFHQIATVTDHYDRKKAHFETLGYHVVAESDAGKFRVAYVDTSADFGFYTEIVENHLGFLTRLQAISDTCAGWNGVDPVRILTRDGYRVPVEQRSGDDGRH</sequence>
<organism evidence="1 2">
    <name type="scientific">Mycolicibacterium gadium</name>
    <name type="common">Mycobacterium gadium</name>
    <dbReference type="NCBI Taxonomy" id="1794"/>
    <lineage>
        <taxon>Bacteria</taxon>
        <taxon>Bacillati</taxon>
        <taxon>Actinomycetota</taxon>
        <taxon>Actinomycetes</taxon>
        <taxon>Mycobacteriales</taxon>
        <taxon>Mycobacteriaceae</taxon>
        <taxon>Mycolicibacterium</taxon>
    </lineage>
</organism>
<dbReference type="Pfam" id="PF13669">
    <property type="entry name" value="Glyoxalase_4"/>
    <property type="match status" value="1"/>
</dbReference>
<evidence type="ECO:0000313" key="2">
    <source>
        <dbReference type="Proteomes" id="UP000466187"/>
    </source>
</evidence>
<dbReference type="Proteomes" id="UP000466187">
    <property type="component" value="Chromosome"/>
</dbReference>
<dbReference type="KEGG" id="mgad:MGAD_22030"/>